<proteinExistence type="predicted"/>
<dbReference type="EMBL" id="JBHSQO010000062">
    <property type="protein sequence ID" value="MFC6094372.1"/>
    <property type="molecule type" value="Genomic_DNA"/>
</dbReference>
<evidence type="ECO:0000313" key="2">
    <source>
        <dbReference type="EMBL" id="MFC6094372.1"/>
    </source>
</evidence>
<accession>A0ABW1PHT9</accession>
<protein>
    <submittedName>
        <fullName evidence="2">Uncharacterized protein</fullName>
    </submittedName>
</protein>
<gene>
    <name evidence="2" type="ORF">ACFP3R_34330</name>
</gene>
<dbReference type="RefSeq" id="WP_380642561.1">
    <property type="nucleotide sequence ID" value="NZ_JBHSQO010000062.1"/>
</dbReference>
<sequence>MPIDHRGTPEPAALAEHEAAERLAETVVSGGTHAARERAGVHLGHVADRCAQYGDLDGDAAVGVVPASTRNRCPACRGVVTDTPPPPARMTVQRPPQARSPSFPTRASSRAHRRRPA</sequence>
<feature type="region of interest" description="Disordered" evidence="1">
    <location>
        <begin position="78"/>
        <end position="117"/>
    </location>
</feature>
<comment type="caution">
    <text evidence="2">The sequence shown here is derived from an EMBL/GenBank/DDBJ whole genome shotgun (WGS) entry which is preliminary data.</text>
</comment>
<evidence type="ECO:0000313" key="3">
    <source>
        <dbReference type="Proteomes" id="UP001596220"/>
    </source>
</evidence>
<reference evidence="3" key="1">
    <citation type="journal article" date="2019" name="Int. J. Syst. Evol. Microbiol.">
        <title>The Global Catalogue of Microorganisms (GCM) 10K type strain sequencing project: providing services to taxonomists for standard genome sequencing and annotation.</title>
        <authorList>
            <consortium name="The Broad Institute Genomics Platform"/>
            <consortium name="The Broad Institute Genome Sequencing Center for Infectious Disease"/>
            <person name="Wu L."/>
            <person name="Ma J."/>
        </authorList>
    </citation>
    <scope>NUCLEOTIDE SEQUENCE [LARGE SCALE GENOMIC DNA]</scope>
    <source>
        <strain evidence="3">CGMCC 4.7246</strain>
    </source>
</reference>
<dbReference type="Proteomes" id="UP001596220">
    <property type="component" value="Unassembled WGS sequence"/>
</dbReference>
<organism evidence="2 3">
    <name type="scientific">Saccharothrix lopnurensis</name>
    <dbReference type="NCBI Taxonomy" id="1670621"/>
    <lineage>
        <taxon>Bacteria</taxon>
        <taxon>Bacillati</taxon>
        <taxon>Actinomycetota</taxon>
        <taxon>Actinomycetes</taxon>
        <taxon>Pseudonocardiales</taxon>
        <taxon>Pseudonocardiaceae</taxon>
        <taxon>Saccharothrix</taxon>
    </lineage>
</organism>
<evidence type="ECO:0000256" key="1">
    <source>
        <dbReference type="SAM" id="MobiDB-lite"/>
    </source>
</evidence>
<name>A0ABW1PHT9_9PSEU</name>
<keyword evidence="3" id="KW-1185">Reference proteome</keyword>